<keyword evidence="2" id="KW-1185">Reference proteome</keyword>
<evidence type="ECO:0000313" key="1">
    <source>
        <dbReference type="EMBL" id="MBA8879560.1"/>
    </source>
</evidence>
<protein>
    <submittedName>
        <fullName evidence="1">Uncharacterized protein</fullName>
    </submittedName>
</protein>
<reference evidence="1 2" key="1">
    <citation type="submission" date="2020-07" db="EMBL/GenBank/DDBJ databases">
        <title>Genomic Encyclopedia of Type Strains, Phase IV (KMG-V): Genome sequencing to study the core and pangenomes of soil and plant-associated prokaryotes.</title>
        <authorList>
            <person name="Whitman W."/>
        </authorList>
    </citation>
    <scope>NUCLEOTIDE SEQUENCE [LARGE SCALE GENOMIC DNA]</scope>
    <source>
        <strain evidence="1 2">AN3</strain>
    </source>
</reference>
<dbReference type="Proteomes" id="UP000549052">
    <property type="component" value="Unassembled WGS sequence"/>
</dbReference>
<organism evidence="1 2">
    <name type="scientific">Phyllobacterium myrsinacearum</name>
    <dbReference type="NCBI Taxonomy" id="28101"/>
    <lineage>
        <taxon>Bacteria</taxon>
        <taxon>Pseudomonadati</taxon>
        <taxon>Pseudomonadota</taxon>
        <taxon>Alphaproteobacteria</taxon>
        <taxon>Hyphomicrobiales</taxon>
        <taxon>Phyllobacteriaceae</taxon>
        <taxon>Phyllobacterium</taxon>
    </lineage>
</organism>
<dbReference type="EMBL" id="JACGXN010000004">
    <property type="protein sequence ID" value="MBA8879560.1"/>
    <property type="molecule type" value="Genomic_DNA"/>
</dbReference>
<name>A0A839ESH6_9HYPH</name>
<dbReference type="AlphaFoldDB" id="A0A839ESH6"/>
<evidence type="ECO:0000313" key="2">
    <source>
        <dbReference type="Proteomes" id="UP000549052"/>
    </source>
</evidence>
<gene>
    <name evidence="1" type="ORF">FHW16_003279</name>
</gene>
<dbReference type="RefSeq" id="WP_162700357.1">
    <property type="nucleotide sequence ID" value="NZ_JACGXN010000004.1"/>
</dbReference>
<sequence length="56" mass="5864">MAQSGSVNASSSSTNFDSNLASLKEAFDRIQKEATQTKLATMDGQSVLDIAKAKIG</sequence>
<proteinExistence type="predicted"/>
<comment type="caution">
    <text evidence="1">The sequence shown here is derived from an EMBL/GenBank/DDBJ whole genome shotgun (WGS) entry which is preliminary data.</text>
</comment>
<accession>A0A839ESH6</accession>